<dbReference type="Pfam" id="PF02142">
    <property type="entry name" value="MGS"/>
    <property type="match status" value="1"/>
</dbReference>
<dbReference type="CDD" id="cd01421">
    <property type="entry name" value="IMPCH"/>
    <property type="match status" value="1"/>
</dbReference>
<dbReference type="InterPro" id="IPR011607">
    <property type="entry name" value="MGS-like_dom"/>
</dbReference>
<dbReference type="InterPro" id="IPR024051">
    <property type="entry name" value="AICAR_Tfase_dup_dom_sf"/>
</dbReference>
<dbReference type="NCBIfam" id="TIGR00355">
    <property type="entry name" value="purH"/>
    <property type="match status" value="1"/>
</dbReference>
<dbReference type="AlphaFoldDB" id="A0A0A2C416"/>
<comment type="catalytic activity">
    <reaction evidence="9 10">
        <text>IMP + H2O = 5-formamido-1-(5-phospho-D-ribosyl)imidazole-4-carboxamide</text>
        <dbReference type="Rhea" id="RHEA:18445"/>
        <dbReference type="ChEBI" id="CHEBI:15377"/>
        <dbReference type="ChEBI" id="CHEBI:58053"/>
        <dbReference type="ChEBI" id="CHEBI:58467"/>
        <dbReference type="EC" id="3.5.4.10"/>
    </reaction>
</comment>
<name>A0A0A2C416_PROMR</name>
<dbReference type="FunFam" id="3.40.50.1380:FF:000001">
    <property type="entry name" value="Bifunctional purine biosynthesis protein PurH"/>
    <property type="match status" value="1"/>
</dbReference>
<dbReference type="UniPathway" id="UPA00074">
    <property type="reaction ID" value="UER00133"/>
</dbReference>
<dbReference type="SUPFAM" id="SSF53927">
    <property type="entry name" value="Cytidine deaminase-like"/>
    <property type="match status" value="1"/>
</dbReference>
<evidence type="ECO:0000256" key="6">
    <source>
        <dbReference type="ARBA" id="ARBA00022801"/>
    </source>
</evidence>
<dbReference type="PANTHER" id="PTHR11692">
    <property type="entry name" value="BIFUNCTIONAL PURINE BIOSYNTHESIS PROTEIN PURH"/>
    <property type="match status" value="1"/>
</dbReference>
<keyword evidence="4 10" id="KW-0808">Transferase</keyword>
<evidence type="ECO:0000256" key="9">
    <source>
        <dbReference type="ARBA" id="ARBA00050687"/>
    </source>
</evidence>
<gene>
    <name evidence="10" type="primary">purH</name>
    <name evidence="12" type="ORF">EV03_1249</name>
</gene>
<dbReference type="PIRSF" id="PIRSF000414">
    <property type="entry name" value="AICARFT_IMPCHas"/>
    <property type="match status" value="1"/>
</dbReference>
<comment type="similarity">
    <text evidence="3 10">Belongs to the PurH family.</text>
</comment>
<dbReference type="PROSITE" id="PS51855">
    <property type="entry name" value="MGS"/>
    <property type="match status" value="1"/>
</dbReference>
<dbReference type="NCBIfam" id="NF002049">
    <property type="entry name" value="PRK00881.1"/>
    <property type="match status" value="1"/>
</dbReference>
<dbReference type="InterPro" id="IPR036914">
    <property type="entry name" value="MGS-like_dom_sf"/>
</dbReference>
<dbReference type="InterPro" id="IPR016193">
    <property type="entry name" value="Cytidine_deaminase-like"/>
</dbReference>
<evidence type="ECO:0000256" key="10">
    <source>
        <dbReference type="HAMAP-Rule" id="MF_00139"/>
    </source>
</evidence>
<dbReference type="SMART" id="SM00851">
    <property type="entry name" value="MGS"/>
    <property type="match status" value="1"/>
</dbReference>
<dbReference type="EMBL" id="JNAX01000012">
    <property type="protein sequence ID" value="KGG20287.1"/>
    <property type="molecule type" value="Genomic_DNA"/>
</dbReference>
<keyword evidence="6 10" id="KW-0378">Hydrolase</keyword>
<dbReference type="RefSeq" id="WP_036906218.1">
    <property type="nucleotide sequence ID" value="NZ_CP138967.1"/>
</dbReference>
<dbReference type="GO" id="GO:0005829">
    <property type="term" value="C:cytosol"/>
    <property type="evidence" value="ECO:0007669"/>
    <property type="project" value="TreeGrafter"/>
</dbReference>
<dbReference type="Gene3D" id="3.40.140.20">
    <property type="match status" value="2"/>
</dbReference>
<dbReference type="SMART" id="SM00798">
    <property type="entry name" value="AICARFT_IMPCHas"/>
    <property type="match status" value="1"/>
</dbReference>
<dbReference type="GO" id="GO:0003937">
    <property type="term" value="F:IMP cyclohydrolase activity"/>
    <property type="evidence" value="ECO:0007669"/>
    <property type="project" value="UniProtKB-UniRule"/>
</dbReference>
<evidence type="ECO:0000256" key="8">
    <source>
        <dbReference type="ARBA" id="ARBA00050488"/>
    </source>
</evidence>
<evidence type="ECO:0000256" key="4">
    <source>
        <dbReference type="ARBA" id="ARBA00022679"/>
    </source>
</evidence>
<dbReference type="GO" id="GO:0004643">
    <property type="term" value="F:phosphoribosylaminoimidazolecarboxamide formyltransferase activity"/>
    <property type="evidence" value="ECO:0007669"/>
    <property type="project" value="UniProtKB-UniRule"/>
</dbReference>
<evidence type="ECO:0000256" key="2">
    <source>
        <dbReference type="ARBA" id="ARBA00004954"/>
    </source>
</evidence>
<feature type="domain" description="MGS-like" evidence="11">
    <location>
        <begin position="1"/>
        <end position="146"/>
    </location>
</feature>
<dbReference type="Proteomes" id="UP000030392">
    <property type="component" value="Unassembled WGS sequence"/>
</dbReference>
<dbReference type="EC" id="2.1.2.3" evidence="10"/>
<protein>
    <recommendedName>
        <fullName evidence="10">Bifunctional purine biosynthesis protein PurH</fullName>
    </recommendedName>
    <domain>
        <recommendedName>
            <fullName evidence="10">Phosphoribosylaminoimidazolecarboxamide formyltransferase</fullName>
            <ecNumber evidence="10">2.1.2.3</ecNumber>
        </recommendedName>
        <alternativeName>
            <fullName evidence="10">AICAR transformylase</fullName>
        </alternativeName>
    </domain>
    <domain>
        <recommendedName>
            <fullName evidence="10">IMP cyclohydrolase</fullName>
            <ecNumber evidence="10">3.5.4.10</ecNumber>
        </recommendedName>
        <alternativeName>
            <fullName evidence="10">ATIC</fullName>
        </alternativeName>
        <alternativeName>
            <fullName evidence="10">IMP synthase</fullName>
        </alternativeName>
        <alternativeName>
            <fullName evidence="10">Inosinicase</fullName>
        </alternativeName>
    </domain>
</protein>
<organism evidence="12 13">
    <name type="scientific">Prochlorococcus marinus str. PAC1</name>
    <dbReference type="NCBI Taxonomy" id="59924"/>
    <lineage>
        <taxon>Bacteria</taxon>
        <taxon>Bacillati</taxon>
        <taxon>Cyanobacteriota</taxon>
        <taxon>Cyanophyceae</taxon>
        <taxon>Synechococcales</taxon>
        <taxon>Prochlorococcaceae</taxon>
        <taxon>Prochlorococcus</taxon>
    </lineage>
</organism>
<evidence type="ECO:0000256" key="5">
    <source>
        <dbReference type="ARBA" id="ARBA00022755"/>
    </source>
</evidence>
<dbReference type="GO" id="GO:0006189">
    <property type="term" value="P:'de novo' IMP biosynthetic process"/>
    <property type="evidence" value="ECO:0007669"/>
    <property type="project" value="UniProtKB-UniRule"/>
</dbReference>
<keyword evidence="7 10" id="KW-0511">Multifunctional enzyme</keyword>
<evidence type="ECO:0000313" key="12">
    <source>
        <dbReference type="EMBL" id="KGG20287.1"/>
    </source>
</evidence>
<dbReference type="HAMAP" id="MF_00139">
    <property type="entry name" value="PurH"/>
    <property type="match status" value="1"/>
</dbReference>
<accession>A0A0A2C416</accession>
<evidence type="ECO:0000259" key="11">
    <source>
        <dbReference type="PROSITE" id="PS51855"/>
    </source>
</evidence>
<evidence type="ECO:0000256" key="1">
    <source>
        <dbReference type="ARBA" id="ARBA00004844"/>
    </source>
</evidence>
<evidence type="ECO:0000313" key="13">
    <source>
        <dbReference type="Proteomes" id="UP000030392"/>
    </source>
</evidence>
<comment type="domain">
    <text evidence="10">The IMP cyclohydrolase activity resides in the N-terminal region.</text>
</comment>
<dbReference type="FunFam" id="3.40.140.20:FF:000001">
    <property type="entry name" value="Bifunctional purine biosynthesis protein PurH"/>
    <property type="match status" value="1"/>
</dbReference>
<comment type="catalytic activity">
    <reaction evidence="8 10">
        <text>(6R)-10-formyltetrahydrofolate + 5-amino-1-(5-phospho-beta-D-ribosyl)imidazole-4-carboxamide = 5-formamido-1-(5-phospho-D-ribosyl)imidazole-4-carboxamide + (6S)-5,6,7,8-tetrahydrofolate</text>
        <dbReference type="Rhea" id="RHEA:22192"/>
        <dbReference type="ChEBI" id="CHEBI:57453"/>
        <dbReference type="ChEBI" id="CHEBI:58467"/>
        <dbReference type="ChEBI" id="CHEBI:58475"/>
        <dbReference type="ChEBI" id="CHEBI:195366"/>
        <dbReference type="EC" id="2.1.2.3"/>
    </reaction>
</comment>
<dbReference type="EC" id="3.5.4.10" evidence="10"/>
<evidence type="ECO:0000256" key="7">
    <source>
        <dbReference type="ARBA" id="ARBA00023268"/>
    </source>
</evidence>
<keyword evidence="5 10" id="KW-0658">Purine biosynthesis</keyword>
<dbReference type="PANTHER" id="PTHR11692:SF0">
    <property type="entry name" value="BIFUNCTIONAL PURINE BIOSYNTHESIS PROTEIN ATIC"/>
    <property type="match status" value="1"/>
</dbReference>
<reference evidence="13" key="1">
    <citation type="journal article" date="2014" name="Sci. Data">
        <title>Genomes of diverse isolates of the marine cyanobacterium Prochlorococcus.</title>
        <authorList>
            <person name="Biller S."/>
            <person name="Berube P."/>
            <person name="Thompson J."/>
            <person name="Kelly L."/>
            <person name="Roggensack S."/>
            <person name="Awad L."/>
            <person name="Roache-Johnson K."/>
            <person name="Ding H."/>
            <person name="Giovannoni S.J."/>
            <person name="Moore L.R."/>
            <person name="Chisholm S.W."/>
        </authorList>
    </citation>
    <scope>NUCLEOTIDE SEQUENCE [LARGE SCALE GENOMIC DNA]</scope>
    <source>
        <strain evidence="13">PAC1</strain>
    </source>
</reference>
<comment type="caution">
    <text evidence="12">The sequence shown here is derived from an EMBL/GenBank/DDBJ whole genome shotgun (WGS) entry which is preliminary data.</text>
</comment>
<evidence type="ECO:0000256" key="3">
    <source>
        <dbReference type="ARBA" id="ARBA00007667"/>
    </source>
</evidence>
<proteinExistence type="inferred from homology"/>
<comment type="pathway">
    <text evidence="2 10">Purine metabolism; IMP biosynthesis via de novo pathway; 5-formamido-1-(5-phospho-D-ribosyl)imidazole-4-carboxamide from 5-amino-1-(5-phospho-D-ribosyl)imidazole-4-carboxamide (10-formyl THF route): step 1/1.</text>
</comment>
<dbReference type="Gene3D" id="3.40.50.1380">
    <property type="entry name" value="Methylglyoxal synthase-like domain"/>
    <property type="match status" value="1"/>
</dbReference>
<dbReference type="InterPro" id="IPR002695">
    <property type="entry name" value="PurH-like"/>
</dbReference>
<dbReference type="Pfam" id="PF01808">
    <property type="entry name" value="AICARFT_IMPCHas"/>
    <property type="match status" value="1"/>
</dbReference>
<dbReference type="SUPFAM" id="SSF52335">
    <property type="entry name" value="Methylglyoxal synthase-like"/>
    <property type="match status" value="1"/>
</dbReference>
<comment type="pathway">
    <text evidence="1 10">Purine metabolism; IMP biosynthesis via de novo pathway; IMP from 5-formamido-1-(5-phospho-D-ribosyl)imidazole-4-carboxamide: step 1/1.</text>
</comment>
<sequence>MSPIALLSVSDKTGLIPLAKALVNELGFKIISSGGTAKLIESENLPVTRVADYTGFPEILGGRVKTLNPKIHGGILARRDKKSHLEDLDQQHINPIDLVVVNLYPFVKTISKENVSWEEAIENIDIGGPTMIRAAAKNHQDVLVVTDPSQYSNLIDAYKSKKITTELRKKYSQQAFEHTATYDLTISKWIANQSSSKKVSWLQSLPLKQELRYGENPHQKASWYGEPEKGWSGANQLQGKELSTNNLLDLEAALSTLREFGYKNTTSNPSYQKAAVVIKHTNPCGVAIGDSSSSALKRALDGDRVSAFGGIIAINCTVDEAAAKEIENIFIECIVAPYFDENAKEILSKKKNLRLLELKAESVEKADKNHIRSILGGLLIQDLDEPSIDRIEWQNVTELIPTDEEINDLSFAWKIVKHIRSNAIAVASNQQSLGIGAGQMNRVGSAKLALEAAGTKSKGAVLASDGFFPFDDTVKMASDYGISSIIQPGGSIRDEDSIKACNELGIKMILTGKRHFLH</sequence>